<dbReference type="AlphaFoldDB" id="A0A836GLI0"/>
<evidence type="ECO:0000313" key="2">
    <source>
        <dbReference type="EMBL" id="KAG5484212.1"/>
    </source>
</evidence>
<keyword evidence="3" id="KW-1185">Reference proteome</keyword>
<evidence type="ECO:0000313" key="3">
    <source>
        <dbReference type="Proteomes" id="UP000674179"/>
    </source>
</evidence>
<dbReference type="Proteomes" id="UP000674179">
    <property type="component" value="Chromosome 10"/>
</dbReference>
<dbReference type="OrthoDB" id="266597at2759"/>
<dbReference type="EMBL" id="JAFHKP010000010">
    <property type="protein sequence ID" value="KAG5484212.1"/>
    <property type="molecule type" value="Genomic_DNA"/>
</dbReference>
<dbReference type="GeneID" id="94174522"/>
<feature type="region of interest" description="Disordered" evidence="1">
    <location>
        <begin position="146"/>
        <end position="179"/>
    </location>
</feature>
<dbReference type="KEGG" id="lenr:94174522"/>
<protein>
    <submittedName>
        <fullName evidence="2">Uncharacterized protein</fullName>
    </submittedName>
</protein>
<gene>
    <name evidence="2" type="ORF">CUR178_07368</name>
</gene>
<proteinExistence type="predicted"/>
<evidence type="ECO:0000256" key="1">
    <source>
        <dbReference type="SAM" id="MobiDB-lite"/>
    </source>
</evidence>
<feature type="compositionally biased region" description="Polar residues" evidence="1">
    <location>
        <begin position="169"/>
        <end position="179"/>
    </location>
</feature>
<dbReference type="RefSeq" id="XP_067695100.1">
    <property type="nucleotide sequence ID" value="XM_067839012.1"/>
</dbReference>
<name>A0A836GLI0_LEIEN</name>
<accession>A0A836GLI0</accession>
<reference evidence="2 3" key="1">
    <citation type="submission" date="2021-02" db="EMBL/GenBank/DDBJ databases">
        <title>Leishmania (Mundinia) enrietti genome sequencing and assembly.</title>
        <authorList>
            <person name="Almutairi H."/>
            <person name="Gatherer D."/>
        </authorList>
    </citation>
    <scope>NUCLEOTIDE SEQUENCE [LARGE SCALE GENOMIC DNA]</scope>
    <source>
        <strain evidence="2">CUR178</strain>
    </source>
</reference>
<organism evidence="2 3">
    <name type="scientific">Leishmania enriettii</name>
    <dbReference type="NCBI Taxonomy" id="5663"/>
    <lineage>
        <taxon>Eukaryota</taxon>
        <taxon>Discoba</taxon>
        <taxon>Euglenozoa</taxon>
        <taxon>Kinetoplastea</taxon>
        <taxon>Metakinetoplastina</taxon>
        <taxon>Trypanosomatida</taxon>
        <taxon>Trypanosomatidae</taxon>
        <taxon>Leishmaniinae</taxon>
        <taxon>Leishmania</taxon>
    </lineage>
</organism>
<comment type="caution">
    <text evidence="2">The sequence shown here is derived from an EMBL/GenBank/DDBJ whole genome shotgun (WGS) entry which is preliminary data.</text>
</comment>
<sequence>MTNTSPLLRRLQLLQPALPLFITNGHSTPKIPSEQTTAAPRNMCYSFVVVPPPAPAATPAFEAHVSTLLRHVPHPTFITCTSYSPYFTSAAAEGMAAAPAGTAVDSANATETSATQQALSYLHKCVAADVCLVLTVTATRATCAEESLEGTEGGQQGSQQRPKLLGSSAPASLQPVNSLTGASRSGVAAVLADFHRRTSVAAAIAPGATNSQKEARHRNRGLMVLRGDDGGYTRRRMASAQKDGAYASAALSSPSPYADFADGVDLLRFISSILTSRDGEALCDALDGESDRAAMCLCVGGYPQGHVLDRQWGTTQERADAATAAPLPGQSPFPYQTSSSLRFLEEVDVVLADTEEQLRRAVGTHSASRPLSVESCLEVAGALFARLDAVRRLWATPSSYPPDVRTACTRRTVVDKVLLRPSATQSCVAARASDVYHSAGACVVVTQMITSATEFLDYVEDVRSVLRSSITTAGGDVCGCGGNGAAAAEERAASGTSSPSSAAAAAPLSSLSSLVVVPGLMAPLRGEQFLRATLQLKVMPSAPFQAALREYERALHSATETLRKAVAFTSDAVRSRDDAPTATLKREADDSACVNAIHTYQQAKEAAEERFQERMVDVTVAIVRDLRAHGYTHVNFSAFQYGCGDAVGRVVAALDAEGGEAVLLQ</sequence>